<organism evidence="1">
    <name type="scientific">Calcidiscus leptoporus</name>
    <dbReference type="NCBI Taxonomy" id="127549"/>
    <lineage>
        <taxon>Eukaryota</taxon>
        <taxon>Haptista</taxon>
        <taxon>Haptophyta</taxon>
        <taxon>Prymnesiophyceae</taxon>
        <taxon>Coccolithales</taxon>
        <taxon>Calcidiscaceae</taxon>
        <taxon>Calcidiscus</taxon>
    </lineage>
</organism>
<dbReference type="SUPFAM" id="SSF48592">
    <property type="entry name" value="GroEL equatorial domain-like"/>
    <property type="match status" value="1"/>
</dbReference>
<gene>
    <name evidence="1" type="ORF">CLEP1334_LOCUS29594</name>
</gene>
<proteinExistence type="predicted"/>
<sequence>MNFPRMAAQHSCTLAELVGSSFGPRPREKLLVSPTNSVLLTCSGASILAALVTSSRDELSAHGRPALLHACRARGLLVRTSTKGEAAC</sequence>
<accession>A0A7S0JKQ7</accession>
<reference evidence="1" key="1">
    <citation type="submission" date="2021-01" db="EMBL/GenBank/DDBJ databases">
        <authorList>
            <person name="Corre E."/>
            <person name="Pelletier E."/>
            <person name="Niang G."/>
            <person name="Scheremetjew M."/>
            <person name="Finn R."/>
            <person name="Kale V."/>
            <person name="Holt S."/>
            <person name="Cochrane G."/>
            <person name="Meng A."/>
            <person name="Brown T."/>
            <person name="Cohen L."/>
        </authorList>
    </citation>
    <scope>NUCLEOTIDE SEQUENCE</scope>
    <source>
        <strain evidence="1">RCC1130</strain>
    </source>
</reference>
<name>A0A7S0JKQ7_9EUKA</name>
<dbReference type="InterPro" id="IPR027413">
    <property type="entry name" value="GROEL-like_equatorial_sf"/>
</dbReference>
<evidence type="ECO:0000313" key="1">
    <source>
        <dbReference type="EMBL" id="CAD8554303.1"/>
    </source>
</evidence>
<dbReference type="EMBL" id="HBER01059251">
    <property type="protein sequence ID" value="CAD8554303.1"/>
    <property type="molecule type" value="Transcribed_RNA"/>
</dbReference>
<protein>
    <submittedName>
        <fullName evidence="1">Uncharacterized protein</fullName>
    </submittedName>
</protein>
<dbReference type="AlphaFoldDB" id="A0A7S0JKQ7"/>
<dbReference type="Gene3D" id="1.10.560.10">
    <property type="entry name" value="GroEL-like equatorial domain"/>
    <property type="match status" value="1"/>
</dbReference>